<evidence type="ECO:0000256" key="3">
    <source>
        <dbReference type="ARBA" id="ARBA00022729"/>
    </source>
</evidence>
<sequence length="749" mass="81636">MMSVNLGSPLTIASLRKRLMEGLILLSVVAVFPSEVGLAAGLVLESVDFSSLAGDSLQLVFRLSGPATEPRVFHTENPARIALDLPGVSNGLKGKSIPVNTGKAQSIQAVESAGRTRVVIHLADMVPYSTRTEGNHIVVTLQGSPPARAVSAAPLQGQYAPAATIRSAKRIENIDFRRGERGEGRVLISLSDPRALADIRQEGRRVVVRFGDAELPSRLARRLDVTDFATPVQFIESTAEGAGARMVITPVSDDFDYSSYQSGKLLTVEFRPLSKAEKEEIKRKSLTYTGEKLTMNFQDIPVRSVLQILADFTHLNIVASDSVQGNVTLRLQDVPWDQALELVLKSKGLGKRQEGNIIRVAPLEELNKQEEDELKAQKVVEDLEPLRTEIIQINYTTAEEVKKILIGTTERTNESASTTSSGAGGQYTTTSATTLDVSHSILSARGNVTVDPRTNQLIVKDTPRNLERIRDLVRRVDKPVRQVLIESRIVIANNNFTRELGSRLSLNRANFVQTKRGKQFTQVVPDPITGQLVQQPWQQTYSGDTAISGDALVDLASTVATASGGSFGVTFLKVGEYLLDLELSAGQIENRAEIVSTPKLITADQTQASIKQGFDIPYQSTVVSGGGVIPQIQFKEAVLELKVTPHITPDDNILMDLHVTKNTPGQTYATNVAIDKREINTQAQVGNGETVVLGGVYEGTQLNQTDKVPFLGDLPGVGFMFRKDHVEDTKRELLIFITPKILDQALAAR</sequence>
<accession>A0ABP1C8Z4</accession>
<dbReference type="InterPro" id="IPR011662">
    <property type="entry name" value="Secretin/TonB_short_N"/>
</dbReference>
<keyword evidence="5" id="KW-0472">Membrane</keyword>
<dbReference type="InterPro" id="IPR038591">
    <property type="entry name" value="NolW-like_sf"/>
</dbReference>
<dbReference type="InterPro" id="IPR004846">
    <property type="entry name" value="T2SS/T3SS_dom"/>
</dbReference>
<comment type="similarity">
    <text evidence="7">Belongs to the bacterial secretin family.</text>
</comment>
<dbReference type="NCBIfam" id="TIGR02515">
    <property type="entry name" value="IV_pilus_PilQ"/>
    <property type="match status" value="1"/>
</dbReference>
<dbReference type="EMBL" id="OZ026884">
    <property type="protein sequence ID" value="CAL1240736.1"/>
    <property type="molecule type" value="Genomic_DNA"/>
</dbReference>
<evidence type="ECO:0000256" key="8">
    <source>
        <dbReference type="RuleBase" id="RU004004"/>
    </source>
</evidence>
<evidence type="ECO:0000256" key="7">
    <source>
        <dbReference type="RuleBase" id="RU004003"/>
    </source>
</evidence>
<evidence type="ECO:0000256" key="2">
    <source>
        <dbReference type="ARBA" id="ARBA00022448"/>
    </source>
</evidence>
<dbReference type="Gene3D" id="2.60.40.3470">
    <property type="match status" value="1"/>
</dbReference>
<protein>
    <submittedName>
        <fullName evidence="10">Fimbrial assembly protein PilQ</fullName>
    </submittedName>
</protein>
<dbReference type="InterPro" id="IPR013355">
    <property type="entry name" value="Pilus_4_PilQ"/>
</dbReference>
<dbReference type="InterPro" id="IPR051808">
    <property type="entry name" value="Type_IV_pilus_biogenesis"/>
</dbReference>
<reference evidence="10 11" key="1">
    <citation type="submission" date="2024-04" db="EMBL/GenBank/DDBJ databases">
        <authorList>
            <person name="Cremers G."/>
        </authorList>
    </citation>
    <scope>NUCLEOTIDE SEQUENCE [LARGE SCALE GENOMIC DNA]</scope>
    <source>
        <strain evidence="10">MeCH1-AG</strain>
    </source>
</reference>
<evidence type="ECO:0000313" key="10">
    <source>
        <dbReference type="EMBL" id="CAL1240736.1"/>
    </source>
</evidence>
<dbReference type="Gene3D" id="3.30.1370.130">
    <property type="match status" value="1"/>
</dbReference>
<dbReference type="Pfam" id="PF07660">
    <property type="entry name" value="STN"/>
    <property type="match status" value="1"/>
</dbReference>
<evidence type="ECO:0000256" key="4">
    <source>
        <dbReference type="ARBA" id="ARBA00022927"/>
    </source>
</evidence>
<keyword evidence="4" id="KW-0653">Protein transport</keyword>
<evidence type="ECO:0000256" key="5">
    <source>
        <dbReference type="ARBA" id="ARBA00023136"/>
    </source>
</evidence>
<dbReference type="InterPro" id="IPR021731">
    <property type="entry name" value="AMIN_dom"/>
</dbReference>
<comment type="subcellular location">
    <subcellularLocation>
        <location evidence="8">Cell outer membrane</location>
    </subcellularLocation>
    <subcellularLocation>
        <location evidence="1">Membrane</location>
    </subcellularLocation>
</comment>
<keyword evidence="11" id="KW-1185">Reference proteome</keyword>
<keyword evidence="3" id="KW-0732">Signal</keyword>
<dbReference type="Gene3D" id="3.30.1370.120">
    <property type="match status" value="1"/>
</dbReference>
<keyword evidence="6" id="KW-0998">Cell outer membrane</keyword>
<evidence type="ECO:0000313" key="11">
    <source>
        <dbReference type="Proteomes" id="UP001497493"/>
    </source>
</evidence>
<name>A0ABP1C8Z4_9GAMM</name>
<evidence type="ECO:0000256" key="6">
    <source>
        <dbReference type="ARBA" id="ARBA00023237"/>
    </source>
</evidence>
<dbReference type="Proteomes" id="UP001497493">
    <property type="component" value="Chromosome"/>
</dbReference>
<keyword evidence="2 8" id="KW-0813">Transport</keyword>
<dbReference type="PANTHER" id="PTHR30604:SF1">
    <property type="entry name" value="DNA UTILIZATION PROTEIN HOFQ"/>
    <property type="match status" value="1"/>
</dbReference>
<gene>
    <name evidence="10" type="primary">pilQ</name>
    <name evidence="10" type="ORF">MECH1_V1_1960</name>
</gene>
<evidence type="ECO:0000256" key="1">
    <source>
        <dbReference type="ARBA" id="ARBA00004370"/>
    </source>
</evidence>
<feature type="domain" description="Secretin/TonB short N-terminal" evidence="9">
    <location>
        <begin position="315"/>
        <end position="363"/>
    </location>
</feature>
<evidence type="ECO:0000259" key="9">
    <source>
        <dbReference type="SMART" id="SM00965"/>
    </source>
</evidence>
<dbReference type="InterPro" id="IPR001775">
    <property type="entry name" value="GspD/PilQ"/>
</dbReference>
<dbReference type="InterPro" id="IPR005644">
    <property type="entry name" value="NolW-like"/>
</dbReference>
<dbReference type="PANTHER" id="PTHR30604">
    <property type="entry name" value="PROTEIN TRANSPORT PROTEIN HOFQ"/>
    <property type="match status" value="1"/>
</dbReference>
<proteinExistence type="inferred from homology"/>
<dbReference type="Pfam" id="PF03958">
    <property type="entry name" value="Secretin_N"/>
    <property type="match status" value="1"/>
</dbReference>
<dbReference type="Pfam" id="PF11741">
    <property type="entry name" value="AMIN"/>
    <property type="match status" value="2"/>
</dbReference>
<dbReference type="Gene3D" id="2.60.40.3500">
    <property type="match status" value="1"/>
</dbReference>
<dbReference type="SMART" id="SM00965">
    <property type="entry name" value="STN"/>
    <property type="match status" value="1"/>
</dbReference>
<dbReference type="Pfam" id="PF00263">
    <property type="entry name" value="Secretin"/>
    <property type="match status" value="1"/>
</dbReference>
<organism evidence="10 11">
    <name type="scientific">Candidatus Methylocalor cossyra</name>
    <dbReference type="NCBI Taxonomy" id="3108543"/>
    <lineage>
        <taxon>Bacteria</taxon>
        <taxon>Pseudomonadati</taxon>
        <taxon>Pseudomonadota</taxon>
        <taxon>Gammaproteobacteria</taxon>
        <taxon>Methylococcales</taxon>
        <taxon>Methylococcaceae</taxon>
        <taxon>Candidatus Methylocalor</taxon>
    </lineage>
</organism>
<dbReference type="RefSeq" id="WP_348757311.1">
    <property type="nucleotide sequence ID" value="NZ_OZ026884.1"/>
</dbReference>
<dbReference type="PRINTS" id="PR00811">
    <property type="entry name" value="BCTERIALGSPD"/>
</dbReference>